<name>A0A0X3PCR4_SCHSO</name>
<dbReference type="EMBL" id="GEEE01008986">
    <property type="protein sequence ID" value="JAP54239.1"/>
    <property type="molecule type" value="Transcribed_RNA"/>
</dbReference>
<reference evidence="2" key="1">
    <citation type="submission" date="2016-01" db="EMBL/GenBank/DDBJ databases">
        <title>Reference transcriptome for the parasite Schistocephalus solidus: insights into the molecular evolution of parasitism.</title>
        <authorList>
            <person name="Hebert F.O."/>
            <person name="Grambauer S."/>
            <person name="Barber I."/>
            <person name="Landry C.R."/>
            <person name="Aubin-Horth N."/>
        </authorList>
    </citation>
    <scope>NUCLEOTIDE SEQUENCE</scope>
</reference>
<gene>
    <name evidence="2" type="ORF">TR112802</name>
</gene>
<dbReference type="AlphaFoldDB" id="A0A0X3PCR4"/>
<dbReference type="EMBL" id="GEEE01013682">
    <property type="protein sequence ID" value="JAP49543.1"/>
    <property type="molecule type" value="Transcribed_RNA"/>
</dbReference>
<protein>
    <submittedName>
        <fullName evidence="2">Uncharacterized protein</fullName>
    </submittedName>
</protein>
<evidence type="ECO:0000256" key="1">
    <source>
        <dbReference type="SAM" id="MobiDB-lite"/>
    </source>
</evidence>
<accession>A0A0X3PCR4</accession>
<proteinExistence type="predicted"/>
<evidence type="ECO:0000313" key="2">
    <source>
        <dbReference type="EMBL" id="JAP49543.1"/>
    </source>
</evidence>
<sequence length="120" mass="13348">MRSVIVEDPEWTQLMDAETSGDCINDAFLQLEFNKIAASYMGTKDHHLDDVSLDELLTTNSGGDGPSKTIRLFAGARRDRRKAWIPLQPSASADFLAKRGRTVQTNGSPKKQQRRATAKQ</sequence>
<organism evidence="2">
    <name type="scientific">Schistocephalus solidus</name>
    <name type="common">Tapeworm</name>
    <dbReference type="NCBI Taxonomy" id="70667"/>
    <lineage>
        <taxon>Eukaryota</taxon>
        <taxon>Metazoa</taxon>
        <taxon>Spiralia</taxon>
        <taxon>Lophotrochozoa</taxon>
        <taxon>Platyhelminthes</taxon>
        <taxon>Cestoda</taxon>
        <taxon>Eucestoda</taxon>
        <taxon>Diphyllobothriidea</taxon>
        <taxon>Diphyllobothriidae</taxon>
        <taxon>Schistocephalus</taxon>
    </lineage>
</organism>
<feature type="region of interest" description="Disordered" evidence="1">
    <location>
        <begin position="95"/>
        <end position="120"/>
    </location>
</feature>
<feature type="compositionally biased region" description="Basic residues" evidence="1">
    <location>
        <begin position="111"/>
        <end position="120"/>
    </location>
</feature>